<proteinExistence type="predicted"/>
<evidence type="ECO:0000256" key="1">
    <source>
        <dbReference type="SAM" id="MobiDB-lite"/>
    </source>
</evidence>
<reference evidence="2" key="1">
    <citation type="journal article" date="2015" name="Nature">
        <title>Complex archaea that bridge the gap between prokaryotes and eukaryotes.</title>
        <authorList>
            <person name="Spang A."/>
            <person name="Saw J.H."/>
            <person name="Jorgensen S.L."/>
            <person name="Zaremba-Niedzwiedzka K."/>
            <person name="Martijn J."/>
            <person name="Lind A.E."/>
            <person name="van Eijk R."/>
            <person name="Schleper C."/>
            <person name="Guy L."/>
            <person name="Ettema T.J."/>
        </authorList>
    </citation>
    <scope>NUCLEOTIDE SEQUENCE</scope>
</reference>
<gene>
    <name evidence="2" type="ORF">LCGC14_0329980</name>
</gene>
<dbReference type="EMBL" id="LAZR01000231">
    <property type="protein sequence ID" value="KKN80405.1"/>
    <property type="molecule type" value="Genomic_DNA"/>
</dbReference>
<accession>A0A0F9TGQ0</accession>
<comment type="caution">
    <text evidence="2">The sequence shown here is derived from an EMBL/GenBank/DDBJ whole genome shotgun (WGS) entry which is preliminary data.</text>
</comment>
<name>A0A0F9TGQ0_9ZZZZ</name>
<organism evidence="2">
    <name type="scientific">marine sediment metagenome</name>
    <dbReference type="NCBI Taxonomy" id="412755"/>
    <lineage>
        <taxon>unclassified sequences</taxon>
        <taxon>metagenomes</taxon>
        <taxon>ecological metagenomes</taxon>
    </lineage>
</organism>
<sequence length="493" mass="54494">MIEPDNVRPRTLTKEAWIIANKEFRPQPTNISTVVNKCMAELQAPRRSERGLGRHFPWPQGGEHLRGVMWIGVPHVEDCWLEEGGGAWIILVRGTSGTPSSAYLRLCPSPPDAEVQFGFCPLRADHLTKSIEEEFPKGISSLSNLYIQSGVTSLCRMDKITVAIVSLAQPGNTTPAACDFRKLLGGTRVSDFLEDILRCLYTDSEGYQNILEDRDPTYRRLATLAVACAYPHLFKPYDANSLLLFTSFLGLTDDKWLSSHVWPVYYNVVMPEELFESAGRSLELGIPPLVPQYALPDTWMFNDRASEPCTSINGVLHINGVGRKILAGVVNRFNLDSPGRVSYWPFDVNPPPAWRAKVVECAKAIQSKGMPLDVVSRGDFALSEARQIPIFFCQDHNTPKFALLTKLEFSGDNQISSVETEPCNESGQLVPDVASDPTKEDPPAVATCTDCDSALDNSDSPDDYCNGCNGDLCRECAEAHDYIACNEGVDNEP</sequence>
<dbReference type="AlphaFoldDB" id="A0A0F9TGQ0"/>
<feature type="region of interest" description="Disordered" evidence="1">
    <location>
        <begin position="419"/>
        <end position="442"/>
    </location>
</feature>
<evidence type="ECO:0000313" key="2">
    <source>
        <dbReference type="EMBL" id="KKN80405.1"/>
    </source>
</evidence>
<protein>
    <submittedName>
        <fullName evidence="2">Uncharacterized protein</fullName>
    </submittedName>
</protein>